<feature type="transmembrane region" description="Helical" evidence="1">
    <location>
        <begin position="143"/>
        <end position="164"/>
    </location>
</feature>
<dbReference type="RefSeq" id="WP_307348259.1">
    <property type="nucleotide sequence ID" value="NZ_JAUSVS010000002.1"/>
</dbReference>
<name>A0ABU0ISG0_9CAUL</name>
<feature type="transmembrane region" description="Helical" evidence="1">
    <location>
        <begin position="110"/>
        <end position="131"/>
    </location>
</feature>
<dbReference type="InterPro" id="IPR018750">
    <property type="entry name" value="DUF2306_membrane"/>
</dbReference>
<feature type="transmembrane region" description="Helical" evidence="1">
    <location>
        <begin position="9"/>
        <end position="29"/>
    </location>
</feature>
<gene>
    <name evidence="2" type="ORF">QO010_001735</name>
</gene>
<comment type="caution">
    <text evidence="2">The sequence shown here is derived from an EMBL/GenBank/DDBJ whole genome shotgun (WGS) entry which is preliminary data.</text>
</comment>
<protein>
    <submittedName>
        <fullName evidence="2">Membrane protein</fullName>
    </submittedName>
</protein>
<feature type="transmembrane region" description="Helical" evidence="1">
    <location>
        <begin position="83"/>
        <end position="104"/>
    </location>
</feature>
<feature type="transmembrane region" description="Helical" evidence="1">
    <location>
        <begin position="170"/>
        <end position="192"/>
    </location>
</feature>
<keyword evidence="1" id="KW-0472">Membrane</keyword>
<sequence length="197" mass="21099">MIKTMAGGVWWSAAMLLSLALAIFSYRYLPGIGPLAPPILANLFAKPWLDLHIVGAATALLLGSFQFLPVLRRGSAHRWIGRTYALGCLIGGAGGLALALGTTAGPAATLGFGSLDVLWIAFVALGWRAAVRREFVAHRRWMIRGWALTLAAITLRLLLLAIPATGLPPVAAYCAASFLCWIPNLAIAEAYLRLRPR</sequence>
<proteinExistence type="predicted"/>
<dbReference type="EMBL" id="JAUSVS010000002">
    <property type="protein sequence ID" value="MDQ0463964.1"/>
    <property type="molecule type" value="Genomic_DNA"/>
</dbReference>
<keyword evidence="1" id="KW-0812">Transmembrane</keyword>
<keyword evidence="1" id="KW-1133">Transmembrane helix</keyword>
<evidence type="ECO:0000256" key="1">
    <source>
        <dbReference type="SAM" id="Phobius"/>
    </source>
</evidence>
<dbReference type="Proteomes" id="UP001228905">
    <property type="component" value="Unassembled WGS sequence"/>
</dbReference>
<accession>A0ABU0ISG0</accession>
<reference evidence="2 3" key="1">
    <citation type="submission" date="2023-07" db="EMBL/GenBank/DDBJ databases">
        <title>Genomic Encyclopedia of Type Strains, Phase IV (KMG-IV): sequencing the most valuable type-strain genomes for metagenomic binning, comparative biology and taxonomic classification.</title>
        <authorList>
            <person name="Goeker M."/>
        </authorList>
    </citation>
    <scope>NUCLEOTIDE SEQUENCE [LARGE SCALE GENOMIC DNA]</scope>
    <source>
        <strain evidence="2 3">DSM 18695</strain>
    </source>
</reference>
<organism evidence="2 3">
    <name type="scientific">Caulobacter ginsengisoli</name>
    <dbReference type="NCBI Taxonomy" id="400775"/>
    <lineage>
        <taxon>Bacteria</taxon>
        <taxon>Pseudomonadati</taxon>
        <taxon>Pseudomonadota</taxon>
        <taxon>Alphaproteobacteria</taxon>
        <taxon>Caulobacterales</taxon>
        <taxon>Caulobacteraceae</taxon>
        <taxon>Caulobacter</taxon>
    </lineage>
</organism>
<feature type="transmembrane region" description="Helical" evidence="1">
    <location>
        <begin position="49"/>
        <end position="71"/>
    </location>
</feature>
<dbReference type="Pfam" id="PF10067">
    <property type="entry name" value="DUF2306"/>
    <property type="match status" value="1"/>
</dbReference>
<evidence type="ECO:0000313" key="2">
    <source>
        <dbReference type="EMBL" id="MDQ0463964.1"/>
    </source>
</evidence>
<keyword evidence="3" id="KW-1185">Reference proteome</keyword>
<evidence type="ECO:0000313" key="3">
    <source>
        <dbReference type="Proteomes" id="UP001228905"/>
    </source>
</evidence>